<dbReference type="InterPro" id="IPR043502">
    <property type="entry name" value="DNA/RNA_pol_sf"/>
</dbReference>
<accession>A0AAQ3SGJ2</accession>
<dbReference type="Proteomes" id="UP001341281">
    <property type="component" value="Chromosome 01"/>
</dbReference>
<dbReference type="InterPro" id="IPR013103">
    <property type="entry name" value="RVT_2"/>
</dbReference>
<protein>
    <recommendedName>
        <fullName evidence="1">Reverse transcriptase Ty1/copia-type domain-containing protein</fullName>
    </recommendedName>
</protein>
<gene>
    <name evidence="2" type="ORF">U9M48_002972</name>
</gene>
<proteinExistence type="predicted"/>
<dbReference type="SUPFAM" id="SSF56672">
    <property type="entry name" value="DNA/RNA polymerases"/>
    <property type="match status" value="1"/>
</dbReference>
<organism evidence="2 3">
    <name type="scientific">Paspalum notatum var. saurae</name>
    <dbReference type="NCBI Taxonomy" id="547442"/>
    <lineage>
        <taxon>Eukaryota</taxon>
        <taxon>Viridiplantae</taxon>
        <taxon>Streptophyta</taxon>
        <taxon>Embryophyta</taxon>
        <taxon>Tracheophyta</taxon>
        <taxon>Spermatophyta</taxon>
        <taxon>Magnoliopsida</taxon>
        <taxon>Liliopsida</taxon>
        <taxon>Poales</taxon>
        <taxon>Poaceae</taxon>
        <taxon>PACMAD clade</taxon>
        <taxon>Panicoideae</taxon>
        <taxon>Andropogonodae</taxon>
        <taxon>Paspaleae</taxon>
        <taxon>Paspalinae</taxon>
        <taxon>Paspalum</taxon>
    </lineage>
</organism>
<reference evidence="2 3" key="1">
    <citation type="submission" date="2024-02" db="EMBL/GenBank/DDBJ databases">
        <title>High-quality chromosome-scale genome assembly of Pensacola bahiagrass (Paspalum notatum Flugge var. saurae).</title>
        <authorList>
            <person name="Vega J.M."/>
            <person name="Podio M."/>
            <person name="Orjuela J."/>
            <person name="Siena L.A."/>
            <person name="Pessino S.C."/>
            <person name="Combes M.C."/>
            <person name="Mariac C."/>
            <person name="Albertini E."/>
            <person name="Pupilli F."/>
            <person name="Ortiz J.P.A."/>
            <person name="Leblanc O."/>
        </authorList>
    </citation>
    <scope>NUCLEOTIDE SEQUENCE [LARGE SCALE GENOMIC DNA]</scope>
    <source>
        <strain evidence="2">R1</strain>
        <tissue evidence="2">Leaf</tissue>
    </source>
</reference>
<keyword evidence="3" id="KW-1185">Reference proteome</keyword>
<feature type="domain" description="Reverse transcriptase Ty1/copia-type" evidence="1">
    <location>
        <begin position="14"/>
        <end position="124"/>
    </location>
</feature>
<dbReference type="Pfam" id="PF07727">
    <property type="entry name" value="RVT_2"/>
    <property type="match status" value="1"/>
</dbReference>
<dbReference type="EMBL" id="CP144745">
    <property type="protein sequence ID" value="WVZ51871.1"/>
    <property type="molecule type" value="Genomic_DNA"/>
</dbReference>
<evidence type="ECO:0000313" key="3">
    <source>
        <dbReference type="Proteomes" id="UP001341281"/>
    </source>
</evidence>
<evidence type="ECO:0000259" key="1">
    <source>
        <dbReference type="Pfam" id="PF07727"/>
    </source>
</evidence>
<dbReference type="AlphaFoldDB" id="A0AAQ3SGJ2"/>
<sequence>MEEEYPALLVDPSRPEMVYRLNKSLYGLKQAPQAWYSRFATLLVTLGFTEAKSDTSLFVYRRGDETAYMLLYVDDIVLTASSQQLLQRIITSLQHEFAMKDLGVLHHFLGVTVEPCPSGLLLHQQQ</sequence>
<name>A0AAQ3SGJ2_PASNO</name>
<evidence type="ECO:0000313" key="2">
    <source>
        <dbReference type="EMBL" id="WVZ51871.1"/>
    </source>
</evidence>